<dbReference type="AlphaFoldDB" id="A0A0N7ANC5"/>
<sequence length="219" mass="24031">MAWITAVVFTALIVGIVEPAKNYRWCAYEKEMKKCEDFVKVFPILANLTNVQGDVEGSCVKVTSDEDCMKKINNNEADLITLDGGKVYIAGTVYKLVPIVAERTESIGLGGLGYYGVAVAKVSNKNIKLTELKGKKTCHTGYRRTAGWILPIGYFLNKQKDFRKGCGDNIDAQSASKYFKESCVPGVPSGYDNLCALCPDKNCKSTDNDYAGYHGAFKC</sequence>
<dbReference type="InterPro" id="IPR001156">
    <property type="entry name" value="Transferrin-like_dom"/>
</dbReference>
<feature type="domain" description="Transferrin-like" evidence="2">
    <location>
        <begin position="23"/>
        <end position="219"/>
    </location>
</feature>
<reference evidence="3" key="1">
    <citation type="submission" date="2014-05" db="EMBL/GenBank/DDBJ databases">
        <authorList>
            <person name="Chronopoulou M."/>
        </authorList>
    </citation>
    <scope>NUCLEOTIDE SEQUENCE</scope>
</reference>
<dbReference type="PANTHER" id="PTHR11485">
    <property type="entry name" value="TRANSFERRIN"/>
    <property type="match status" value="1"/>
</dbReference>
<dbReference type="PROSITE" id="PS51408">
    <property type="entry name" value="TRANSFERRIN_LIKE_4"/>
    <property type="match status" value="1"/>
</dbReference>
<dbReference type="EMBL" id="KJ818897">
    <property type="protein sequence ID" value="AJR16771.1"/>
    <property type="molecule type" value="mRNA"/>
</dbReference>
<dbReference type="GO" id="GO:0005886">
    <property type="term" value="C:plasma membrane"/>
    <property type="evidence" value="ECO:0007669"/>
    <property type="project" value="TreeGrafter"/>
</dbReference>
<evidence type="ECO:0000256" key="1">
    <source>
        <dbReference type="SAM" id="SignalP"/>
    </source>
</evidence>
<name>A0A0N7ANC5_EXADI</name>
<dbReference type="PANTHER" id="PTHR11485:SF29">
    <property type="entry name" value="TRANSFERRIN 2"/>
    <property type="match status" value="1"/>
</dbReference>
<dbReference type="Pfam" id="PF00405">
    <property type="entry name" value="Transferrin"/>
    <property type="match status" value="1"/>
</dbReference>
<dbReference type="Gene3D" id="3.40.190.10">
    <property type="entry name" value="Periplasmic binding protein-like II"/>
    <property type="match status" value="1"/>
</dbReference>
<accession>A0A0N7ANC5</accession>
<dbReference type="OrthoDB" id="9981115at2759"/>
<evidence type="ECO:0000313" key="3">
    <source>
        <dbReference type="EMBL" id="AJR16771.1"/>
    </source>
</evidence>
<reference evidence="3" key="2">
    <citation type="journal article" date="2015" name="Comp. Biochem. Physiol. B, Biochem. Mol. Biol.">
        <title>Elevated temperature inhibits recruitment of transferrin-positive vesicles and induces iron-deficiency genes expression in Aiptasia pulchella host-harbored Symbiodinium.</title>
        <authorList>
            <person name="Song P.C."/>
            <person name="Wu T.M."/>
            <person name="Hong M.C."/>
            <person name="Chen M.C."/>
        </authorList>
    </citation>
    <scope>NUCLEOTIDE SEQUENCE</scope>
</reference>
<dbReference type="SUPFAM" id="SSF53850">
    <property type="entry name" value="Periplasmic binding protein-like II"/>
    <property type="match status" value="1"/>
</dbReference>
<dbReference type="GO" id="GO:0006826">
    <property type="term" value="P:iron ion transport"/>
    <property type="evidence" value="ECO:0007669"/>
    <property type="project" value="TreeGrafter"/>
</dbReference>
<proteinExistence type="evidence at transcript level"/>
<protein>
    <submittedName>
        <fullName evidence="3">Transferrin</fullName>
    </submittedName>
</protein>
<dbReference type="GO" id="GO:0055037">
    <property type="term" value="C:recycling endosome"/>
    <property type="evidence" value="ECO:0007669"/>
    <property type="project" value="TreeGrafter"/>
</dbReference>
<evidence type="ECO:0000259" key="2">
    <source>
        <dbReference type="PROSITE" id="PS51408"/>
    </source>
</evidence>
<feature type="chain" id="PRO_5006011091" evidence="1">
    <location>
        <begin position="20"/>
        <end position="219"/>
    </location>
</feature>
<feature type="signal peptide" evidence="1">
    <location>
        <begin position="1"/>
        <end position="19"/>
    </location>
</feature>
<dbReference type="GO" id="GO:0005769">
    <property type="term" value="C:early endosome"/>
    <property type="evidence" value="ECO:0007669"/>
    <property type="project" value="TreeGrafter"/>
</dbReference>
<dbReference type="GO" id="GO:0005615">
    <property type="term" value="C:extracellular space"/>
    <property type="evidence" value="ECO:0007669"/>
    <property type="project" value="TreeGrafter"/>
</dbReference>
<dbReference type="CDD" id="cd13529">
    <property type="entry name" value="PBP2_transferrin"/>
    <property type="match status" value="1"/>
</dbReference>
<dbReference type="SMART" id="SM00094">
    <property type="entry name" value="TR_FER"/>
    <property type="match status" value="1"/>
</dbReference>
<dbReference type="PRINTS" id="PR00422">
    <property type="entry name" value="TRANSFERRIN"/>
</dbReference>
<keyword evidence="1" id="KW-0732">Signal</keyword>
<organism evidence="3">
    <name type="scientific">Exaiptasia diaphana</name>
    <name type="common">Tropical sea anemone</name>
    <name type="synonym">Aiptasia pulchella</name>
    <dbReference type="NCBI Taxonomy" id="2652724"/>
    <lineage>
        <taxon>Eukaryota</taxon>
        <taxon>Metazoa</taxon>
        <taxon>Cnidaria</taxon>
        <taxon>Anthozoa</taxon>
        <taxon>Hexacorallia</taxon>
        <taxon>Actiniaria</taxon>
        <taxon>Aiptasiidae</taxon>
        <taxon>Exaiptasia</taxon>
    </lineage>
</organism>
<gene>
    <name evidence="3" type="primary">TF</name>
</gene>